<feature type="domain" description="G protein-regulated inducer of neurite outgrowth C-terminal" evidence="3">
    <location>
        <begin position="521"/>
        <end position="599"/>
    </location>
</feature>
<dbReference type="GO" id="GO:0005886">
    <property type="term" value="C:plasma membrane"/>
    <property type="evidence" value="ECO:0007669"/>
    <property type="project" value="TreeGrafter"/>
</dbReference>
<feature type="region of interest" description="Disordered" evidence="2">
    <location>
        <begin position="561"/>
        <end position="583"/>
    </location>
</feature>
<name>A0AAV6ZR67_ENGPU</name>
<dbReference type="PANTHER" id="PTHR15718">
    <property type="entry name" value="G PROTEIN-REGULATED INDUCER OF NEURITE OUTGROWTH C-TERMINAL DOMAIN-CONTAINING PROTEIN"/>
    <property type="match status" value="1"/>
</dbReference>
<accession>A0AAV6ZR67</accession>
<feature type="compositionally biased region" description="Basic and acidic residues" evidence="2">
    <location>
        <begin position="569"/>
        <end position="580"/>
    </location>
</feature>
<protein>
    <recommendedName>
        <fullName evidence="3">G protein-regulated inducer of neurite outgrowth C-terminal domain-containing protein</fullName>
    </recommendedName>
</protein>
<evidence type="ECO:0000256" key="2">
    <source>
        <dbReference type="SAM" id="MobiDB-lite"/>
    </source>
</evidence>
<proteinExistence type="predicted"/>
<dbReference type="InterPro" id="IPR032745">
    <property type="entry name" value="GRIN_C"/>
</dbReference>
<dbReference type="AlphaFoldDB" id="A0AAV6ZR67"/>
<comment type="caution">
    <text evidence="4">The sequence shown here is derived from an EMBL/GenBank/DDBJ whole genome shotgun (WGS) entry which is preliminary data.</text>
</comment>
<evidence type="ECO:0000259" key="3">
    <source>
        <dbReference type="Pfam" id="PF15235"/>
    </source>
</evidence>
<dbReference type="Proteomes" id="UP000824782">
    <property type="component" value="Unassembled WGS sequence"/>
</dbReference>
<evidence type="ECO:0000313" key="5">
    <source>
        <dbReference type="Proteomes" id="UP000824782"/>
    </source>
</evidence>
<dbReference type="InterPro" id="IPR026646">
    <property type="entry name" value="GPRIN2-like/GPRIN3"/>
</dbReference>
<sequence>MASGNHDLSPPSQQETFHLFCQEKTDCGCHFISKSSSALPIVVAGAPQKKTELHKSLNSIIHVTKCNENSVVQHAHTSEWSSSKDCPPNLNPVKSDCNHLSVGHTQERINHKTHYCSAESSLATPGQEVTRNFARYDVSENISLLGHSETSVCQADSMDNLDLPDKIVQKSYSDYFCGRRTSVPHSVRVNYRISATYSNLSTSSSISGSGSDGTCTLSNITQDSGIVHSPSNIQNNLTDVVFSDKEQNIPLSHLDSGTIQQNITVYTVPGTYQHGVLKQRNSGNMFPSNDYVYGQKFHSIPGVMSCDNISEAKLSPPAMVIHNSCSAHCSKGHEPLLKVDDTIAAYCHSLPISSIHCSSGLEHSLGEPIRGHIQPQFCCQLPQPDKFSFPKLASSISESGLDTKKLLRSGQLAFPPPPVSIGEINLLTSERDFSDLLLKTIEIPLDELEVSDTDMKRRDNWTMTSANDLSIDDKRSLRVKDAEVQTVIIMESKAVATTPFIQTPSHLFPEVGLGFNLQCPQTPVREVRWDEEGMTWEVYGAAVDPEVLGLAIQKHLEIQIEQNTQPSEQSRETEQSDKEKRRSIRSVMQSLRQCSCCVCSSATPE</sequence>
<gene>
    <name evidence="4" type="ORF">GDO81_004290</name>
</gene>
<evidence type="ECO:0000313" key="4">
    <source>
        <dbReference type="EMBL" id="KAG8551829.1"/>
    </source>
</evidence>
<dbReference type="EMBL" id="WNYA01000011">
    <property type="protein sequence ID" value="KAG8551829.1"/>
    <property type="molecule type" value="Genomic_DNA"/>
</dbReference>
<dbReference type="Pfam" id="PF15235">
    <property type="entry name" value="GRIN_C"/>
    <property type="match status" value="1"/>
</dbReference>
<dbReference type="GO" id="GO:0031175">
    <property type="term" value="P:neuron projection development"/>
    <property type="evidence" value="ECO:0007669"/>
    <property type="project" value="TreeGrafter"/>
</dbReference>
<organism evidence="4 5">
    <name type="scientific">Engystomops pustulosus</name>
    <name type="common">Tungara frog</name>
    <name type="synonym">Physalaemus pustulosus</name>
    <dbReference type="NCBI Taxonomy" id="76066"/>
    <lineage>
        <taxon>Eukaryota</taxon>
        <taxon>Metazoa</taxon>
        <taxon>Chordata</taxon>
        <taxon>Craniata</taxon>
        <taxon>Vertebrata</taxon>
        <taxon>Euteleostomi</taxon>
        <taxon>Amphibia</taxon>
        <taxon>Batrachia</taxon>
        <taxon>Anura</taxon>
        <taxon>Neobatrachia</taxon>
        <taxon>Hyloidea</taxon>
        <taxon>Leptodactylidae</taxon>
        <taxon>Leiuperinae</taxon>
        <taxon>Engystomops</taxon>
    </lineage>
</organism>
<comment type="function">
    <text evidence="1">May be involved in neurite outgrowth.</text>
</comment>
<evidence type="ECO:0000256" key="1">
    <source>
        <dbReference type="ARBA" id="ARBA00002358"/>
    </source>
</evidence>
<reference evidence="4" key="1">
    <citation type="thesis" date="2020" institute="ProQuest LLC" country="789 East Eisenhower Parkway, Ann Arbor, MI, USA">
        <title>Comparative Genomics and Chromosome Evolution.</title>
        <authorList>
            <person name="Mudd A.B."/>
        </authorList>
    </citation>
    <scope>NUCLEOTIDE SEQUENCE</scope>
    <source>
        <strain evidence="4">237g6f4</strain>
        <tissue evidence="4">Blood</tissue>
    </source>
</reference>
<dbReference type="PANTHER" id="PTHR15718:SF5">
    <property type="entry name" value="G PROTEIN-REGULATED INDUCER OF NEURITE OUTGROWTH 2"/>
    <property type="match status" value="1"/>
</dbReference>
<keyword evidence="5" id="KW-1185">Reference proteome</keyword>